<dbReference type="PANTHER" id="PTHR33175">
    <property type="entry name" value="DNA-BINDING PROTEIN HU"/>
    <property type="match status" value="1"/>
</dbReference>
<gene>
    <name evidence="5" type="ORF">FYJ60_03935</name>
</gene>
<sequence length="91" mass="10500">MNRMELIEQIRVKTGKKKKDIEEILTAFTETVSEELDKGEKVRLAGFGTFEVFHRTARSGRNPKTGEQIMISDGKIPKFRAGKRLRKHLNQ</sequence>
<dbReference type="Gene3D" id="4.10.520.10">
    <property type="entry name" value="IHF-like DNA-binding proteins"/>
    <property type="match status" value="1"/>
</dbReference>
<dbReference type="CDD" id="cd13831">
    <property type="entry name" value="HU"/>
    <property type="match status" value="1"/>
</dbReference>
<name>A0A7X2P851_9FIRM</name>
<dbReference type="PROSITE" id="PS00045">
    <property type="entry name" value="HISTONE_LIKE"/>
    <property type="match status" value="1"/>
</dbReference>
<comment type="similarity">
    <text evidence="1 4">Belongs to the bacterial histone-like protein family.</text>
</comment>
<dbReference type="GO" id="GO:0030527">
    <property type="term" value="F:structural constituent of chromatin"/>
    <property type="evidence" value="ECO:0007669"/>
    <property type="project" value="InterPro"/>
</dbReference>
<keyword evidence="6" id="KW-1185">Reference proteome</keyword>
<dbReference type="GO" id="GO:0005829">
    <property type="term" value="C:cytosol"/>
    <property type="evidence" value="ECO:0007669"/>
    <property type="project" value="TreeGrafter"/>
</dbReference>
<reference evidence="5 6" key="1">
    <citation type="submission" date="2019-08" db="EMBL/GenBank/DDBJ databases">
        <title>In-depth cultivation of the pig gut microbiome towards novel bacterial diversity and tailored functional studies.</title>
        <authorList>
            <person name="Wylensek D."/>
            <person name="Hitch T.C.A."/>
            <person name="Clavel T."/>
        </authorList>
    </citation>
    <scope>NUCLEOTIDE SEQUENCE [LARGE SCALE GENOMIC DNA]</scope>
    <source>
        <strain evidence="5 6">Oil+RF-744-WCA-WT-13</strain>
    </source>
</reference>
<dbReference type="Pfam" id="PF00216">
    <property type="entry name" value="Bac_DNA_binding"/>
    <property type="match status" value="1"/>
</dbReference>
<dbReference type="SMART" id="SM00411">
    <property type="entry name" value="BHL"/>
    <property type="match status" value="1"/>
</dbReference>
<protein>
    <submittedName>
        <fullName evidence="5">HU family DNA-binding protein</fullName>
    </submittedName>
</protein>
<evidence type="ECO:0000256" key="2">
    <source>
        <dbReference type="ARBA" id="ARBA00023067"/>
    </source>
</evidence>
<organism evidence="5 6">
    <name type="scientific">Bilifractor porci</name>
    <dbReference type="NCBI Taxonomy" id="2606636"/>
    <lineage>
        <taxon>Bacteria</taxon>
        <taxon>Bacillati</taxon>
        <taxon>Bacillota</taxon>
        <taxon>Clostridia</taxon>
        <taxon>Lachnospirales</taxon>
        <taxon>Lachnospiraceae</taxon>
        <taxon>Bilifractor</taxon>
    </lineage>
</organism>
<evidence type="ECO:0000256" key="1">
    <source>
        <dbReference type="ARBA" id="ARBA00010529"/>
    </source>
</evidence>
<evidence type="ECO:0000256" key="4">
    <source>
        <dbReference type="RuleBase" id="RU003939"/>
    </source>
</evidence>
<accession>A0A7X2P851</accession>
<dbReference type="AlphaFoldDB" id="A0A7X2P851"/>
<keyword evidence="2" id="KW-0226">DNA condensation</keyword>
<keyword evidence="3 5" id="KW-0238">DNA-binding</keyword>
<evidence type="ECO:0000256" key="3">
    <source>
        <dbReference type="ARBA" id="ARBA00023125"/>
    </source>
</evidence>
<comment type="caution">
    <text evidence="5">The sequence shown here is derived from an EMBL/GenBank/DDBJ whole genome shotgun (WGS) entry which is preliminary data.</text>
</comment>
<dbReference type="GO" id="GO:0003677">
    <property type="term" value="F:DNA binding"/>
    <property type="evidence" value="ECO:0007669"/>
    <property type="project" value="UniProtKB-KW"/>
</dbReference>
<dbReference type="InterPro" id="IPR000119">
    <property type="entry name" value="Hist_DNA-bd"/>
</dbReference>
<dbReference type="InterPro" id="IPR020816">
    <property type="entry name" value="Histone-like_DNA-bd_CS"/>
</dbReference>
<dbReference type="EMBL" id="VUMV01000002">
    <property type="protein sequence ID" value="MST81463.1"/>
    <property type="molecule type" value="Genomic_DNA"/>
</dbReference>
<dbReference type="GO" id="GO:0030261">
    <property type="term" value="P:chromosome condensation"/>
    <property type="evidence" value="ECO:0007669"/>
    <property type="project" value="UniProtKB-KW"/>
</dbReference>
<dbReference type="InterPro" id="IPR010992">
    <property type="entry name" value="IHF-like_DNA-bd_dom_sf"/>
</dbReference>
<dbReference type="PRINTS" id="PR01727">
    <property type="entry name" value="DNABINDINGHU"/>
</dbReference>
<dbReference type="RefSeq" id="WP_154457268.1">
    <property type="nucleotide sequence ID" value="NZ_VUMV01000002.1"/>
</dbReference>
<dbReference type="PANTHER" id="PTHR33175:SF3">
    <property type="entry name" value="DNA-BINDING PROTEIN HU-BETA"/>
    <property type="match status" value="1"/>
</dbReference>
<evidence type="ECO:0000313" key="6">
    <source>
        <dbReference type="Proteomes" id="UP000466864"/>
    </source>
</evidence>
<dbReference type="Proteomes" id="UP000466864">
    <property type="component" value="Unassembled WGS sequence"/>
</dbReference>
<evidence type="ECO:0000313" key="5">
    <source>
        <dbReference type="EMBL" id="MST81463.1"/>
    </source>
</evidence>
<dbReference type="SUPFAM" id="SSF47729">
    <property type="entry name" value="IHF-like DNA-binding proteins"/>
    <property type="match status" value="1"/>
</dbReference>
<proteinExistence type="inferred from homology"/>